<gene>
    <name evidence="8" type="ORF">J2S73_000417</name>
</gene>
<dbReference type="PANTHER" id="PTHR32322">
    <property type="entry name" value="INNER MEMBRANE TRANSPORTER"/>
    <property type="match status" value="1"/>
</dbReference>
<organism evidence="8 9">
    <name type="scientific">Amorphus orientalis</name>
    <dbReference type="NCBI Taxonomy" id="649198"/>
    <lineage>
        <taxon>Bacteria</taxon>
        <taxon>Pseudomonadati</taxon>
        <taxon>Pseudomonadota</taxon>
        <taxon>Alphaproteobacteria</taxon>
        <taxon>Hyphomicrobiales</taxon>
        <taxon>Amorphaceae</taxon>
        <taxon>Amorphus</taxon>
    </lineage>
</organism>
<feature type="transmembrane region" description="Helical" evidence="6">
    <location>
        <begin position="277"/>
        <end position="294"/>
    </location>
</feature>
<feature type="transmembrane region" description="Helical" evidence="6">
    <location>
        <begin position="160"/>
        <end position="178"/>
    </location>
</feature>
<evidence type="ECO:0000256" key="1">
    <source>
        <dbReference type="ARBA" id="ARBA00004141"/>
    </source>
</evidence>
<evidence type="ECO:0000256" key="4">
    <source>
        <dbReference type="ARBA" id="ARBA00022989"/>
    </source>
</evidence>
<feature type="transmembrane region" description="Helical" evidence="6">
    <location>
        <begin position="253"/>
        <end position="271"/>
    </location>
</feature>
<accession>A0AAE4ARL8</accession>
<feature type="transmembrane region" description="Helical" evidence="6">
    <location>
        <begin position="190"/>
        <end position="208"/>
    </location>
</feature>
<comment type="subcellular location">
    <subcellularLocation>
        <location evidence="1">Membrane</location>
        <topology evidence="1">Multi-pass membrane protein</topology>
    </subcellularLocation>
</comment>
<feature type="domain" description="EamA" evidence="7">
    <location>
        <begin position="13"/>
        <end position="145"/>
    </location>
</feature>
<evidence type="ECO:0000259" key="7">
    <source>
        <dbReference type="Pfam" id="PF00892"/>
    </source>
</evidence>
<dbReference type="PANTHER" id="PTHR32322:SF2">
    <property type="entry name" value="EAMA DOMAIN-CONTAINING PROTEIN"/>
    <property type="match status" value="1"/>
</dbReference>
<feature type="transmembrane region" description="Helical" evidence="6">
    <location>
        <begin position="74"/>
        <end position="95"/>
    </location>
</feature>
<comment type="caution">
    <text evidence="8">The sequence shown here is derived from an EMBL/GenBank/DDBJ whole genome shotgun (WGS) entry which is preliminary data.</text>
</comment>
<comment type="similarity">
    <text evidence="2">Belongs to the EamA transporter family.</text>
</comment>
<evidence type="ECO:0000256" key="6">
    <source>
        <dbReference type="SAM" id="Phobius"/>
    </source>
</evidence>
<dbReference type="GO" id="GO:0016020">
    <property type="term" value="C:membrane"/>
    <property type="evidence" value="ECO:0007669"/>
    <property type="project" value="UniProtKB-SubCell"/>
</dbReference>
<dbReference type="SUPFAM" id="SSF103481">
    <property type="entry name" value="Multidrug resistance efflux transporter EmrE"/>
    <property type="match status" value="2"/>
</dbReference>
<dbReference type="Pfam" id="PF00892">
    <property type="entry name" value="EamA"/>
    <property type="match status" value="2"/>
</dbReference>
<keyword evidence="4 6" id="KW-1133">Transmembrane helix</keyword>
<feature type="transmembrane region" description="Helical" evidence="6">
    <location>
        <begin position="12"/>
        <end position="33"/>
    </location>
</feature>
<name>A0AAE4ARL8_9HYPH</name>
<evidence type="ECO:0000256" key="3">
    <source>
        <dbReference type="ARBA" id="ARBA00022692"/>
    </source>
</evidence>
<dbReference type="InterPro" id="IPR037185">
    <property type="entry name" value="EmrE-like"/>
</dbReference>
<dbReference type="RefSeq" id="WP_306883768.1">
    <property type="nucleotide sequence ID" value="NZ_JAUSUL010000001.1"/>
</dbReference>
<feature type="transmembrane region" description="Helical" evidence="6">
    <location>
        <begin position="129"/>
        <end position="148"/>
    </location>
</feature>
<evidence type="ECO:0000256" key="2">
    <source>
        <dbReference type="ARBA" id="ARBA00007362"/>
    </source>
</evidence>
<feature type="transmembrane region" description="Helical" evidence="6">
    <location>
        <begin position="220"/>
        <end position="241"/>
    </location>
</feature>
<protein>
    <submittedName>
        <fullName evidence="8">Drug/metabolite transporter (DMT)-like permease</fullName>
    </submittedName>
</protein>
<evidence type="ECO:0000256" key="5">
    <source>
        <dbReference type="ARBA" id="ARBA00023136"/>
    </source>
</evidence>
<evidence type="ECO:0000313" key="9">
    <source>
        <dbReference type="Proteomes" id="UP001229244"/>
    </source>
</evidence>
<reference evidence="8" key="1">
    <citation type="submission" date="2023-07" db="EMBL/GenBank/DDBJ databases">
        <title>Genomic Encyclopedia of Type Strains, Phase IV (KMG-IV): sequencing the most valuable type-strain genomes for metagenomic binning, comparative biology and taxonomic classification.</title>
        <authorList>
            <person name="Goeker M."/>
        </authorList>
    </citation>
    <scope>NUCLEOTIDE SEQUENCE</scope>
    <source>
        <strain evidence="8">DSM 21202</strain>
    </source>
</reference>
<sequence>MSALGRWIYGQPYLLLTVTAMMWGGNIVVGRFAVGKVPPVALAEYRWTGAFLIVLPFALQAIRRDWGRIVRHLPILVVLALSGITFYNALIYYGLESTEAINGALLQSVQPIMIALFALLLYGDRLNRFQIAGIAVSFVGVVLIVSAGNPVTLLELEINHGDAIIVGAIVIYGFYSALLKSRPPLHPMTFLAVVFFLGALLLTPAFLVEYASGARMENTAGAWFSVVYVALFPSLVANFCFNRGVELVGPNRAGPFFHLVPVFGSLAAIVFLGEEPAWYHGVGWALIASGIVVSQRMRAR</sequence>
<dbReference type="InterPro" id="IPR050638">
    <property type="entry name" value="AA-Vitamin_Transporters"/>
</dbReference>
<dbReference type="EMBL" id="JAUSUL010000001">
    <property type="protein sequence ID" value="MDQ0313980.1"/>
    <property type="molecule type" value="Genomic_DNA"/>
</dbReference>
<keyword evidence="3 6" id="KW-0812">Transmembrane</keyword>
<keyword evidence="9" id="KW-1185">Reference proteome</keyword>
<feature type="transmembrane region" description="Helical" evidence="6">
    <location>
        <begin position="101"/>
        <end position="122"/>
    </location>
</feature>
<keyword evidence="5 6" id="KW-0472">Membrane</keyword>
<proteinExistence type="inferred from homology"/>
<dbReference type="AlphaFoldDB" id="A0AAE4ARL8"/>
<dbReference type="InterPro" id="IPR000620">
    <property type="entry name" value="EamA_dom"/>
</dbReference>
<evidence type="ECO:0000313" key="8">
    <source>
        <dbReference type="EMBL" id="MDQ0313980.1"/>
    </source>
</evidence>
<feature type="domain" description="EamA" evidence="7">
    <location>
        <begin position="161"/>
        <end position="293"/>
    </location>
</feature>
<feature type="transmembrane region" description="Helical" evidence="6">
    <location>
        <begin position="45"/>
        <end position="62"/>
    </location>
</feature>
<dbReference type="Proteomes" id="UP001229244">
    <property type="component" value="Unassembled WGS sequence"/>
</dbReference>